<evidence type="ECO:0000313" key="2">
    <source>
        <dbReference type="EMBL" id="KAK3288226.1"/>
    </source>
</evidence>
<reference evidence="2 3" key="1">
    <citation type="journal article" date="2015" name="Genome Biol. Evol.">
        <title>Comparative Genomics of a Bacterivorous Green Alga Reveals Evolutionary Causalities and Consequences of Phago-Mixotrophic Mode of Nutrition.</title>
        <authorList>
            <person name="Burns J.A."/>
            <person name="Paasch A."/>
            <person name="Narechania A."/>
            <person name="Kim E."/>
        </authorList>
    </citation>
    <scope>NUCLEOTIDE SEQUENCE [LARGE SCALE GENOMIC DNA]</scope>
    <source>
        <strain evidence="2 3">PLY_AMNH</strain>
    </source>
</reference>
<dbReference type="Proteomes" id="UP001190700">
    <property type="component" value="Unassembled WGS sequence"/>
</dbReference>
<protein>
    <submittedName>
        <fullName evidence="2">Uncharacterized protein</fullName>
    </submittedName>
</protein>
<feature type="compositionally biased region" description="Basic residues" evidence="1">
    <location>
        <begin position="24"/>
        <end position="43"/>
    </location>
</feature>
<feature type="compositionally biased region" description="Basic and acidic residues" evidence="1">
    <location>
        <begin position="44"/>
        <end position="56"/>
    </location>
</feature>
<keyword evidence="3" id="KW-1185">Reference proteome</keyword>
<accession>A0AAE0LK07</accession>
<dbReference type="EMBL" id="LGRX02000543">
    <property type="protein sequence ID" value="KAK3288226.1"/>
    <property type="molecule type" value="Genomic_DNA"/>
</dbReference>
<gene>
    <name evidence="2" type="ORF">CYMTET_4282</name>
</gene>
<proteinExistence type="predicted"/>
<evidence type="ECO:0000256" key="1">
    <source>
        <dbReference type="SAM" id="MobiDB-lite"/>
    </source>
</evidence>
<sequence>MVVKKVRTVVERVEAHGAEEVVRWRHKSQAQQRKKYGGRRSRRNMHERADGAREPSRTYGHVSTAGYNGGGLDRALRRLTKNSDFVSGQWDVEFISGDWNYTNWPSIKLRYGSSRVHLSSATRDLRGTLRELFPILQRENARLRFSSIEVTDNDRTTELTGKFALLNRSLKDTPTGGSGSSDQLLAMCARTGLAVQIKWNRFIVLIKRLDAFSTSRGLKNDVLSLLHTLAGRLFAWSRLITRDYWITPYSKQDALRFCFSLNFELFASPLDFNLDSSVFFTPYAEDVAFGAIENGYSWPWHFCALGNPIYTMDHIRRSILHAIYSAKTSRKPVRVVLVVPYWDKWDETDGVELICLLKKKKFFFLAPQSALGFKDRSTGAQFEVSLLLIQNRAAAITKPVTQQGLARVVRAFGGSADDRGVMYSAGWGVGFSWQLAGEIRQWVKSLWQERRSLARFVELMKGDVTAGLLLQKLGGKLLGMVEKAAEAEMLAAGAGGAIRPLSEYQAVMRELEGLARGVLDRNVAVGFGVCGKIYKEWLENERDGGNYTPVTQEEAAVVQLMRTKYEAAGLKNVARFDLGGHFGNLYLILKHKDAGLWEKRRPVVPGFASPDRVFQNRLGRILCFLIEGTAGHFNVAATQEIVGQLSKFDGGLKRGDVVMAAGFDVKEMYVRLKHPQIMAAVVAVTAEAMGDKVAVSVNTRGRKGVKWYEPGTPRNVIFSRQQILAGVNLILENGFLRVAGTLVRQTCGIGIGGGASPGLAQCACVYGEMQWTKSLGADRRLTGTTMTGIRLMDDCALLIAGSEEQVEAMSEVFRGYLYDCYPDGMTVEQTSEGLEWLFCGMRLKVTGGGAMAKMTMKNVEAGVRTGEQLQFFPMVSFWSDCGKVQKMAGGLNTLHRIERHCSSDLLKAAAVIDFLRELKWQGYPRGWLSDSLERMVARAPFGFWNRLLRNLERLGCRL</sequence>
<organism evidence="2 3">
    <name type="scientific">Cymbomonas tetramitiformis</name>
    <dbReference type="NCBI Taxonomy" id="36881"/>
    <lineage>
        <taxon>Eukaryota</taxon>
        <taxon>Viridiplantae</taxon>
        <taxon>Chlorophyta</taxon>
        <taxon>Pyramimonadophyceae</taxon>
        <taxon>Pyramimonadales</taxon>
        <taxon>Pyramimonadaceae</taxon>
        <taxon>Cymbomonas</taxon>
    </lineage>
</organism>
<feature type="region of interest" description="Disordered" evidence="1">
    <location>
        <begin position="24"/>
        <end position="65"/>
    </location>
</feature>
<dbReference type="AlphaFoldDB" id="A0AAE0LK07"/>
<comment type="caution">
    <text evidence="2">The sequence shown here is derived from an EMBL/GenBank/DDBJ whole genome shotgun (WGS) entry which is preliminary data.</text>
</comment>
<name>A0AAE0LK07_9CHLO</name>
<evidence type="ECO:0000313" key="3">
    <source>
        <dbReference type="Proteomes" id="UP001190700"/>
    </source>
</evidence>